<dbReference type="AlphaFoldDB" id="A0A455SFM3"/>
<reference evidence="1" key="1">
    <citation type="submission" date="2018-12" db="EMBL/GenBank/DDBJ databases">
        <title>Novel natural products biosynthetic potential of the class Ktedonobacteria.</title>
        <authorList>
            <person name="Zheng Y."/>
            <person name="Saitou A."/>
            <person name="Wang C.M."/>
            <person name="Toyoda A."/>
            <person name="Minakuchi Y."/>
            <person name="Sekiguchi Y."/>
            <person name="Ueda K."/>
            <person name="Takano H."/>
            <person name="Sakai Y."/>
            <person name="Yokota A."/>
            <person name="Yabe S."/>
        </authorList>
    </citation>
    <scope>NUCLEOTIDE SEQUENCE</scope>
    <source>
        <strain evidence="1">COM3</strain>
    </source>
</reference>
<protein>
    <recommendedName>
        <fullName evidence="2">Ketoreductase (KR) domain-containing protein</fullName>
    </recommendedName>
</protein>
<dbReference type="InterPro" id="IPR002347">
    <property type="entry name" value="SDR_fam"/>
</dbReference>
<accession>A0A455SFM3</accession>
<sequence>MEEKYTGKKAVIIGGTIGMGLETARLLVAGSAEVLLTGRNEVNLEAARQEFGSKSTCSAF</sequence>
<gene>
    <name evidence="1" type="ORF">KTC_12970</name>
</gene>
<dbReference type="Pfam" id="PF00106">
    <property type="entry name" value="adh_short"/>
    <property type="match status" value="1"/>
</dbReference>
<dbReference type="EMBL" id="AP019376">
    <property type="protein sequence ID" value="BBH86546.1"/>
    <property type="molecule type" value="Genomic_DNA"/>
</dbReference>
<dbReference type="SUPFAM" id="SSF51735">
    <property type="entry name" value="NAD(P)-binding Rossmann-fold domains"/>
    <property type="match status" value="1"/>
</dbReference>
<evidence type="ECO:0000313" key="1">
    <source>
        <dbReference type="EMBL" id="BBH86546.1"/>
    </source>
</evidence>
<dbReference type="Gene3D" id="3.40.50.720">
    <property type="entry name" value="NAD(P)-binding Rossmann-like Domain"/>
    <property type="match status" value="1"/>
</dbReference>
<dbReference type="InterPro" id="IPR036291">
    <property type="entry name" value="NAD(P)-bd_dom_sf"/>
</dbReference>
<organism evidence="1">
    <name type="scientific">Thermosporothrix sp. COM3</name>
    <dbReference type="NCBI Taxonomy" id="2490863"/>
    <lineage>
        <taxon>Bacteria</taxon>
        <taxon>Bacillati</taxon>
        <taxon>Chloroflexota</taxon>
        <taxon>Ktedonobacteria</taxon>
        <taxon>Ktedonobacterales</taxon>
        <taxon>Thermosporotrichaceae</taxon>
        <taxon>Thermosporothrix</taxon>
    </lineage>
</organism>
<evidence type="ECO:0008006" key="2">
    <source>
        <dbReference type="Google" id="ProtNLM"/>
    </source>
</evidence>
<proteinExistence type="predicted"/>
<name>A0A455SFM3_9CHLR</name>